<evidence type="ECO:0000259" key="6">
    <source>
        <dbReference type="PROSITE" id="PS50887"/>
    </source>
</evidence>
<dbReference type="PANTHER" id="PTHR45138:SF9">
    <property type="entry name" value="DIGUANYLATE CYCLASE DGCM-RELATED"/>
    <property type="match status" value="1"/>
</dbReference>
<dbReference type="InterPro" id="IPR043128">
    <property type="entry name" value="Rev_trsase/Diguanyl_cyclase"/>
</dbReference>
<reference evidence="7 8" key="1">
    <citation type="journal article" date="2015" name="Genome Announc.">
        <title>Draft Genome Sequences of Marine Isolates of Thalassomonas viridans and Thalassomonas actiniarum.</title>
        <authorList>
            <person name="Olonade I."/>
            <person name="van Zyl L.J."/>
            <person name="Trindade M."/>
        </authorList>
    </citation>
    <scope>NUCLEOTIDE SEQUENCE [LARGE SCALE GENOMIC DNA]</scope>
    <source>
        <strain evidence="7 8">XOM25</strain>
    </source>
</reference>
<evidence type="ECO:0000256" key="4">
    <source>
        <dbReference type="PROSITE-ProRule" id="PRU00339"/>
    </source>
</evidence>
<dbReference type="Gene3D" id="3.30.70.270">
    <property type="match status" value="1"/>
</dbReference>
<evidence type="ECO:0000313" key="8">
    <source>
        <dbReference type="Proteomes" id="UP000032352"/>
    </source>
</evidence>
<dbReference type="InterPro" id="IPR019734">
    <property type="entry name" value="TPR_rpt"/>
</dbReference>
<organism evidence="7 8">
    <name type="scientific">Thalassomonas viridans</name>
    <dbReference type="NCBI Taxonomy" id="137584"/>
    <lineage>
        <taxon>Bacteria</taxon>
        <taxon>Pseudomonadati</taxon>
        <taxon>Pseudomonadota</taxon>
        <taxon>Gammaproteobacteria</taxon>
        <taxon>Alteromonadales</taxon>
        <taxon>Colwelliaceae</taxon>
        <taxon>Thalassomonas</taxon>
    </lineage>
</organism>
<sequence length="619" mass="71020">MYSLSRVFIFISLSLICAVAPFVHGQNLSGIEQKLQTITDPAAQLDFLLSRQSEISAFDRQQQAQYWFLLGSSQEKNKQLEQALASFSEAVRLSQAYHQGPSVLLVESLLERAYVRYLQTYDTRLYCPDRKLALEQARQLGNKPLLVKVLVRYAFCFKDFNADLPRGLALLDEAIAIATHSQLSPREHAMIYNASGLLYKNYHVYEKSYDFLNKAYQQWASVNDYQDMFNMQFSLVDTAIDMKRFDLAAKHVDTLFYLAKNQKQFNDFSFFSHLSAGYLAYSQGKFKESVAQLQLALEQSDKTGEVYFIRRVHTFLIINYFRLGKFSESQEQLATYRSAFPGHEIDSAEILAISAFLDGKHSHAMEQFYRHLDQEVDKRRDFVLRSTSTTASLFNVNITELDNKILQQELEINALKFDKEQEQKRNAYLFLVLVSFLAFALILLSWHLLRTRKTFRYRAQTDHLTRIANRRHSFEQGQLMLNQAQALRQPLSLIVFDIDHFKLVNDTLGHEMGDQAIIQVVAKTKECLRKQDHLGRIGGEEFLLLLPETPGEQAVEIAERIRAKVATSRIGEEPNLIHLSVSLGVVCADGEKNLQALINRGDKALYQAKAEGRNRAVMA</sequence>
<dbReference type="InterPro" id="IPR011990">
    <property type="entry name" value="TPR-like_helical_dom_sf"/>
</dbReference>
<feature type="repeat" description="TPR" evidence="4">
    <location>
        <begin position="64"/>
        <end position="97"/>
    </location>
</feature>
<feature type="transmembrane region" description="Helical" evidence="5">
    <location>
        <begin position="427"/>
        <end position="449"/>
    </location>
</feature>
<dbReference type="InterPro" id="IPR050469">
    <property type="entry name" value="Diguanylate_Cyclase"/>
</dbReference>
<evidence type="ECO:0000256" key="5">
    <source>
        <dbReference type="SAM" id="Phobius"/>
    </source>
</evidence>
<dbReference type="InterPro" id="IPR000160">
    <property type="entry name" value="GGDEF_dom"/>
</dbReference>
<evidence type="ECO:0000256" key="1">
    <source>
        <dbReference type="ARBA" id="ARBA00001946"/>
    </source>
</evidence>
<reference evidence="7 8" key="2">
    <citation type="journal article" date="2022" name="Mar. Drugs">
        <title>Bioassay-Guided Fractionation Leads to the Detection of Cholic Acid Generated by the Rare Thalassomonas sp.</title>
        <authorList>
            <person name="Pheiffer F."/>
            <person name="Schneider Y.K."/>
            <person name="Hansen E.H."/>
            <person name="Andersen J.H."/>
            <person name="Isaksson J."/>
            <person name="Busche T."/>
            <person name="R C."/>
            <person name="Kalinowski J."/>
            <person name="Zyl L.V."/>
            <person name="Trindade M."/>
        </authorList>
    </citation>
    <scope>NUCLEOTIDE SEQUENCE [LARGE SCALE GENOMIC DNA]</scope>
    <source>
        <strain evidence="7 8">XOM25</strain>
    </source>
</reference>
<dbReference type="GO" id="GO:0052621">
    <property type="term" value="F:diguanylate cyclase activity"/>
    <property type="evidence" value="ECO:0007669"/>
    <property type="project" value="UniProtKB-EC"/>
</dbReference>
<evidence type="ECO:0000256" key="2">
    <source>
        <dbReference type="ARBA" id="ARBA00012528"/>
    </source>
</evidence>
<evidence type="ECO:0000256" key="3">
    <source>
        <dbReference type="ARBA" id="ARBA00034247"/>
    </source>
</evidence>
<dbReference type="PROSITE" id="PS50887">
    <property type="entry name" value="GGDEF"/>
    <property type="match status" value="1"/>
</dbReference>
<dbReference type="PANTHER" id="PTHR45138">
    <property type="entry name" value="REGULATORY COMPONENTS OF SENSORY TRANSDUCTION SYSTEM"/>
    <property type="match status" value="1"/>
</dbReference>
<dbReference type="KEGG" id="tvd:SG34_003060"/>
<dbReference type="InterPro" id="IPR029787">
    <property type="entry name" value="Nucleotide_cyclase"/>
</dbReference>
<proteinExistence type="predicted"/>
<gene>
    <name evidence="7" type="ORF">SG34_003060</name>
</gene>
<dbReference type="CDD" id="cd01949">
    <property type="entry name" value="GGDEF"/>
    <property type="match status" value="1"/>
</dbReference>
<dbReference type="GO" id="GO:0005886">
    <property type="term" value="C:plasma membrane"/>
    <property type="evidence" value="ECO:0007669"/>
    <property type="project" value="TreeGrafter"/>
</dbReference>
<dbReference type="SMART" id="SM00028">
    <property type="entry name" value="TPR"/>
    <property type="match status" value="3"/>
</dbReference>
<keyword evidence="4" id="KW-0802">TPR repeat</keyword>
<dbReference type="GO" id="GO:0043709">
    <property type="term" value="P:cell adhesion involved in single-species biofilm formation"/>
    <property type="evidence" value="ECO:0007669"/>
    <property type="project" value="TreeGrafter"/>
</dbReference>
<keyword evidence="5" id="KW-0812">Transmembrane</keyword>
<dbReference type="NCBIfam" id="TIGR00254">
    <property type="entry name" value="GGDEF"/>
    <property type="match status" value="1"/>
</dbReference>
<comment type="cofactor">
    <cofactor evidence="1">
        <name>Mg(2+)</name>
        <dbReference type="ChEBI" id="CHEBI:18420"/>
    </cofactor>
</comment>
<dbReference type="RefSeq" id="WP_053046593.1">
    <property type="nucleotide sequence ID" value="NZ_CP059733.1"/>
</dbReference>
<dbReference type="GO" id="GO:1902201">
    <property type="term" value="P:negative regulation of bacterial-type flagellum-dependent cell motility"/>
    <property type="evidence" value="ECO:0007669"/>
    <property type="project" value="TreeGrafter"/>
</dbReference>
<comment type="catalytic activity">
    <reaction evidence="3">
        <text>2 GTP = 3',3'-c-di-GMP + 2 diphosphate</text>
        <dbReference type="Rhea" id="RHEA:24898"/>
        <dbReference type="ChEBI" id="CHEBI:33019"/>
        <dbReference type="ChEBI" id="CHEBI:37565"/>
        <dbReference type="ChEBI" id="CHEBI:58805"/>
        <dbReference type="EC" id="2.7.7.65"/>
    </reaction>
</comment>
<dbReference type="AlphaFoldDB" id="A0AAF0CA51"/>
<dbReference type="SUPFAM" id="SSF55073">
    <property type="entry name" value="Nucleotide cyclase"/>
    <property type="match status" value="1"/>
</dbReference>
<keyword evidence="5" id="KW-1133">Transmembrane helix</keyword>
<feature type="domain" description="GGDEF" evidence="6">
    <location>
        <begin position="489"/>
        <end position="619"/>
    </location>
</feature>
<name>A0AAF0CA51_9GAMM</name>
<dbReference type="PROSITE" id="PS50005">
    <property type="entry name" value="TPR"/>
    <property type="match status" value="1"/>
</dbReference>
<dbReference type="Gene3D" id="1.25.40.10">
    <property type="entry name" value="Tetratricopeptide repeat domain"/>
    <property type="match status" value="1"/>
</dbReference>
<dbReference type="Proteomes" id="UP000032352">
    <property type="component" value="Chromosome"/>
</dbReference>
<dbReference type="SMART" id="SM00267">
    <property type="entry name" value="GGDEF"/>
    <property type="match status" value="1"/>
</dbReference>
<keyword evidence="5" id="KW-0472">Membrane</keyword>
<protein>
    <recommendedName>
        <fullName evidence="2">diguanylate cyclase</fullName>
        <ecNumber evidence="2">2.7.7.65</ecNumber>
    </recommendedName>
</protein>
<dbReference type="SUPFAM" id="SSF48452">
    <property type="entry name" value="TPR-like"/>
    <property type="match status" value="1"/>
</dbReference>
<dbReference type="EMBL" id="CP059733">
    <property type="protein sequence ID" value="WDE05925.1"/>
    <property type="molecule type" value="Genomic_DNA"/>
</dbReference>
<accession>A0AAF0CA51</accession>
<evidence type="ECO:0000313" key="7">
    <source>
        <dbReference type="EMBL" id="WDE05925.1"/>
    </source>
</evidence>
<dbReference type="EC" id="2.7.7.65" evidence="2"/>
<keyword evidence="8" id="KW-1185">Reference proteome</keyword>
<dbReference type="Pfam" id="PF00990">
    <property type="entry name" value="GGDEF"/>
    <property type="match status" value="1"/>
</dbReference>
<dbReference type="FunFam" id="3.30.70.270:FF:000001">
    <property type="entry name" value="Diguanylate cyclase domain protein"/>
    <property type="match status" value="1"/>
</dbReference>